<dbReference type="InterPro" id="IPR029063">
    <property type="entry name" value="SAM-dependent_MTases_sf"/>
</dbReference>
<accession>A0A512CXK5</accession>
<dbReference type="AlphaFoldDB" id="A0A512CXK5"/>
<evidence type="ECO:0000259" key="1">
    <source>
        <dbReference type="Pfam" id="PF13847"/>
    </source>
</evidence>
<dbReference type="EMBL" id="BJYX01000002">
    <property type="protein sequence ID" value="GEO28952.1"/>
    <property type="molecule type" value="Genomic_DNA"/>
</dbReference>
<keyword evidence="3" id="KW-1185">Reference proteome</keyword>
<protein>
    <recommendedName>
        <fullName evidence="1">Methyltransferase domain-containing protein</fullName>
    </recommendedName>
</protein>
<dbReference type="OrthoDB" id="9795634at2"/>
<sequence length="267" mass="28919">MADVYVHGHHASVLASHGARTAADSAAYLLPHLREGLRVLDVGCGPGTITLDLAEAVGPTGEVVGIENVAGPLEHARGHAAARGDTRTRFELADVMALPHADESFDVAHAHQVLQHLTDPVGALREMSRVTRPGGIVALRDVDYDSMVWHPASDGMTRWLEVYRRLARLNHAEPDAGRHLVAWAHAAGLDRLTSSASLWTYATPEQCAWWGATWARRALESTFATEALDQGLLDRAELAQVGAAWQAWSVHPDAWFAMTHAEVVAHV</sequence>
<evidence type="ECO:0000313" key="2">
    <source>
        <dbReference type="EMBL" id="GEO28952.1"/>
    </source>
</evidence>
<dbReference type="CDD" id="cd02440">
    <property type="entry name" value="AdoMet_MTases"/>
    <property type="match status" value="1"/>
</dbReference>
<dbReference type="SUPFAM" id="SSF53335">
    <property type="entry name" value="S-adenosyl-L-methionine-dependent methyltransferases"/>
    <property type="match status" value="1"/>
</dbReference>
<dbReference type="InterPro" id="IPR025714">
    <property type="entry name" value="Methyltranfer_dom"/>
</dbReference>
<gene>
    <name evidence="2" type="ORF">TAE01_07620</name>
</gene>
<organism evidence="2 3">
    <name type="scientific">Terrabacter aerolatus</name>
    <dbReference type="NCBI Taxonomy" id="422442"/>
    <lineage>
        <taxon>Bacteria</taxon>
        <taxon>Bacillati</taxon>
        <taxon>Actinomycetota</taxon>
        <taxon>Actinomycetes</taxon>
        <taxon>Micrococcales</taxon>
        <taxon>Intrasporangiaceae</taxon>
        <taxon>Terrabacter</taxon>
    </lineage>
</organism>
<dbReference type="Gene3D" id="3.40.50.150">
    <property type="entry name" value="Vaccinia Virus protein VP39"/>
    <property type="match status" value="1"/>
</dbReference>
<reference evidence="2 3" key="1">
    <citation type="submission" date="2019-07" db="EMBL/GenBank/DDBJ databases">
        <title>Whole genome shotgun sequence of Terrabacter aerolatus NBRC 106305.</title>
        <authorList>
            <person name="Hosoyama A."/>
            <person name="Uohara A."/>
            <person name="Ohji S."/>
            <person name="Ichikawa N."/>
        </authorList>
    </citation>
    <scope>NUCLEOTIDE SEQUENCE [LARGE SCALE GENOMIC DNA]</scope>
    <source>
        <strain evidence="2 3">NBRC 106305</strain>
    </source>
</reference>
<evidence type="ECO:0000313" key="3">
    <source>
        <dbReference type="Proteomes" id="UP000321534"/>
    </source>
</evidence>
<dbReference type="PANTHER" id="PTHR43464">
    <property type="entry name" value="METHYLTRANSFERASE"/>
    <property type="match status" value="1"/>
</dbReference>
<proteinExistence type="predicted"/>
<dbReference type="Proteomes" id="UP000321534">
    <property type="component" value="Unassembled WGS sequence"/>
</dbReference>
<dbReference type="Pfam" id="PF13847">
    <property type="entry name" value="Methyltransf_31"/>
    <property type="match status" value="1"/>
</dbReference>
<dbReference type="GO" id="GO:0010420">
    <property type="term" value="F:polyprenyldihydroxybenzoate methyltransferase activity"/>
    <property type="evidence" value="ECO:0007669"/>
    <property type="project" value="TreeGrafter"/>
</dbReference>
<dbReference type="PANTHER" id="PTHR43464:SF71">
    <property type="entry name" value="METHYLTRANSFERASE, PUTATIVE-RELATED"/>
    <property type="match status" value="1"/>
</dbReference>
<feature type="domain" description="Methyltransferase" evidence="1">
    <location>
        <begin position="34"/>
        <end position="149"/>
    </location>
</feature>
<name>A0A512CXK5_9MICO</name>
<comment type="caution">
    <text evidence="2">The sequence shown here is derived from an EMBL/GenBank/DDBJ whole genome shotgun (WGS) entry which is preliminary data.</text>
</comment>
<dbReference type="RefSeq" id="WP_147063529.1">
    <property type="nucleotide sequence ID" value="NZ_BAAARO010000021.1"/>
</dbReference>